<evidence type="ECO:0000256" key="6">
    <source>
        <dbReference type="SAM" id="MobiDB-lite"/>
    </source>
</evidence>
<dbReference type="PIRSF" id="PIRSF037893">
    <property type="entry name" value="Subtilisin_rel_Maqu_2796"/>
    <property type="match status" value="1"/>
</dbReference>
<evidence type="ECO:0000256" key="2">
    <source>
        <dbReference type="ARBA" id="ARBA00022670"/>
    </source>
</evidence>
<reference evidence="8 9" key="1">
    <citation type="submission" date="2007-06" db="EMBL/GenBank/DDBJ databases">
        <authorList>
            <person name="Green D."/>
            <person name="Ferriera S."/>
            <person name="Johnson J."/>
            <person name="Kravitz S."/>
            <person name="Beeson K."/>
            <person name="Sutton G."/>
            <person name="Rogers Y.-H."/>
            <person name="Friedman R."/>
            <person name="Frazier M."/>
            <person name="Venter J.C."/>
        </authorList>
    </citation>
    <scope>NUCLEOTIDE SEQUENCE [LARGE SCALE GENOMIC DNA]</scope>
    <source>
        <strain evidence="8 9">DG893</strain>
    </source>
</reference>
<comment type="caution">
    <text evidence="8">The sequence shown here is derived from an EMBL/GenBank/DDBJ whole genome shotgun (WGS) entry which is preliminary data.</text>
</comment>
<keyword evidence="9" id="KW-1185">Reference proteome</keyword>
<dbReference type="STRING" id="443152.MDG893_01890"/>
<dbReference type="Gene3D" id="3.40.50.200">
    <property type="entry name" value="Peptidase S8/S53 domain"/>
    <property type="match status" value="1"/>
</dbReference>
<sequence length="943" mass="98539">MKPSMALFTGGFLCLLQMGNGYRGEPVGALARLYYVLVTWTERLFMASGEKMTKSLMGMCGALLVTAVIVGCGGSSSSGADAGCLGENGGSAIGSVGAESVGVSGVIEIESQTHVDSDTADDLRLSQATSNNCDDEAQSLPVTGVSGGYLSPVSGGYPVRQGEDFQFTFEADNQDYYTADLQPGDRVSLQVFSDPRVAAPQPRMQIFNQNDRLVFDSADGSGSVPYLYVIESDAGDHVIRVSAASGGPFRYVVIAADGNASSMMNTAYGEADFVPGEAVMSFESGYPSGATSSAMASSLSVDSARELRPGVWHLRRSGVQAMAATDSGQARAETIRWVRDLQSQPDIASASPNYLYKALTTTPDSNPLYDRQWHYPLIGLPVAWQAAARAGEGVGVAVLDTGLFSSAPDTLDNWHPDLLANVLIFGNSVNMDFVTGEADLDNQQGRDQNPADPGDGQPRSSNFHGTHVAGIVAAVDNNQGVVGVANQANLVPVRVLGEAGTGSLGDLIAAIEWASTQPDIDVINLSLGGVGDSQALEDAINDAHNAGKLVVAAAGNQGTDELTFPAAFMNVVGVGAVDGGGVRASYSNIGPSVDLVAPGGDASRDANLDNSADVVVSAWGSDDNGAFEPGYAGLQGTSMAAPHVSGVYALMKAENQTLTSSDFKRFLIAGDLTEGVESSEQFEYGAGLINAVKSMDAALSGNIPVVMAGSPSVLTFDQSNTEAQLTLNTYPSTANITITSINTGVDWLETGPELKTGEAPPATVTVGINTALLDQNNSFATDLQIEYDGDGTHRTLTVPVNVRLIDPNDPRNAGRHYVLLISANGNGATAYQTVVSASGGQYNFSFANVEPGDYFLVAGTDVDNNGSICENGEACAEYPVNGLPQAISVTDTPLESLRFSTSFRRPTISQMGFPRVGFEGYRLKSDDGTEQGDIPNRRIESER</sequence>
<evidence type="ECO:0000256" key="3">
    <source>
        <dbReference type="ARBA" id="ARBA00022801"/>
    </source>
</evidence>
<accession>A6F466</accession>
<dbReference type="Gene3D" id="2.60.120.380">
    <property type="match status" value="1"/>
</dbReference>
<proteinExistence type="inferred from homology"/>
<dbReference type="Proteomes" id="UP000005856">
    <property type="component" value="Unassembled WGS sequence"/>
</dbReference>
<evidence type="ECO:0000313" key="9">
    <source>
        <dbReference type="Proteomes" id="UP000005856"/>
    </source>
</evidence>
<comment type="similarity">
    <text evidence="1 5">Belongs to the peptidase S8 family.</text>
</comment>
<organism evidence="8 9">
    <name type="scientific">Marinobacter algicola DG893</name>
    <dbReference type="NCBI Taxonomy" id="443152"/>
    <lineage>
        <taxon>Bacteria</taxon>
        <taxon>Pseudomonadati</taxon>
        <taxon>Pseudomonadota</taxon>
        <taxon>Gammaproteobacteria</taxon>
        <taxon>Pseudomonadales</taxon>
        <taxon>Marinobacteraceae</taxon>
        <taxon>Marinobacter</taxon>
    </lineage>
</organism>
<evidence type="ECO:0000256" key="4">
    <source>
        <dbReference type="ARBA" id="ARBA00022825"/>
    </source>
</evidence>
<evidence type="ECO:0000313" key="8">
    <source>
        <dbReference type="EMBL" id="EDM46466.1"/>
    </source>
</evidence>
<feature type="region of interest" description="Disordered" evidence="6">
    <location>
        <begin position="922"/>
        <end position="943"/>
    </location>
</feature>
<protein>
    <submittedName>
        <fullName evidence="8">Subtilisin-like serine protease</fullName>
    </submittedName>
</protein>
<dbReference type="InterPro" id="IPR022398">
    <property type="entry name" value="Peptidase_S8_His-AS"/>
</dbReference>
<feature type="domain" description="Peptidase S8/S53" evidence="7">
    <location>
        <begin position="391"/>
        <end position="687"/>
    </location>
</feature>
<dbReference type="InterPro" id="IPR000209">
    <property type="entry name" value="Peptidase_S8/S53_dom"/>
</dbReference>
<dbReference type="PROSITE" id="PS00137">
    <property type="entry name" value="SUBTILASE_HIS"/>
    <property type="match status" value="1"/>
</dbReference>
<dbReference type="Pfam" id="PF00082">
    <property type="entry name" value="Peptidase_S8"/>
    <property type="match status" value="1"/>
</dbReference>
<evidence type="ECO:0000256" key="1">
    <source>
        <dbReference type="ARBA" id="ARBA00011073"/>
    </source>
</evidence>
<dbReference type="InterPro" id="IPR023828">
    <property type="entry name" value="Peptidase_S8_Ser-AS"/>
</dbReference>
<dbReference type="PANTHER" id="PTHR43806">
    <property type="entry name" value="PEPTIDASE S8"/>
    <property type="match status" value="1"/>
</dbReference>
<feature type="active site" description="Charge relay system" evidence="5">
    <location>
        <position position="638"/>
    </location>
</feature>
<gene>
    <name evidence="8" type="ORF">MDG893_01890</name>
</gene>
<dbReference type="GO" id="GO:0004252">
    <property type="term" value="F:serine-type endopeptidase activity"/>
    <property type="evidence" value="ECO:0007669"/>
    <property type="project" value="UniProtKB-UniRule"/>
</dbReference>
<feature type="region of interest" description="Disordered" evidence="6">
    <location>
        <begin position="440"/>
        <end position="463"/>
    </location>
</feature>
<dbReference type="PROSITE" id="PS51892">
    <property type="entry name" value="SUBTILASE"/>
    <property type="match status" value="1"/>
</dbReference>
<name>A6F466_9GAMM</name>
<keyword evidence="4 5" id="KW-0720">Serine protease</keyword>
<dbReference type="InterPro" id="IPR050131">
    <property type="entry name" value="Peptidase_S8_subtilisin-like"/>
</dbReference>
<keyword evidence="3 5" id="KW-0378">Hydrolase</keyword>
<feature type="active site" description="Charge relay system" evidence="5">
    <location>
        <position position="464"/>
    </location>
</feature>
<dbReference type="GO" id="GO:0006508">
    <property type="term" value="P:proteolysis"/>
    <property type="evidence" value="ECO:0007669"/>
    <property type="project" value="UniProtKB-KW"/>
</dbReference>
<dbReference type="EMBL" id="ABCP01000039">
    <property type="protein sequence ID" value="EDM46466.1"/>
    <property type="molecule type" value="Genomic_DNA"/>
</dbReference>
<dbReference type="AlphaFoldDB" id="A6F466"/>
<evidence type="ECO:0000259" key="7">
    <source>
        <dbReference type="Pfam" id="PF00082"/>
    </source>
</evidence>
<dbReference type="InterPro" id="IPR015500">
    <property type="entry name" value="Peptidase_S8_subtilisin-rel"/>
</dbReference>
<dbReference type="SUPFAM" id="SSF52743">
    <property type="entry name" value="Subtilisin-like"/>
    <property type="match status" value="1"/>
</dbReference>
<dbReference type="eggNOG" id="COG1404">
    <property type="taxonomic scope" value="Bacteria"/>
</dbReference>
<feature type="active site" description="Charge relay system" evidence="5">
    <location>
        <position position="400"/>
    </location>
</feature>
<dbReference type="InterPro" id="IPR017309">
    <property type="entry name" value="Pept_S8A_subtilisin_proteobac"/>
</dbReference>
<dbReference type="InterPro" id="IPR036852">
    <property type="entry name" value="Peptidase_S8/S53_dom_sf"/>
</dbReference>
<keyword evidence="2 5" id="KW-0645">Protease</keyword>
<dbReference type="PANTHER" id="PTHR43806:SF11">
    <property type="entry name" value="CEREVISIN-RELATED"/>
    <property type="match status" value="1"/>
</dbReference>
<dbReference type="PRINTS" id="PR00723">
    <property type="entry name" value="SUBTILISIN"/>
</dbReference>
<dbReference type="PROSITE" id="PS00138">
    <property type="entry name" value="SUBTILASE_SER"/>
    <property type="match status" value="1"/>
</dbReference>
<evidence type="ECO:0000256" key="5">
    <source>
        <dbReference type="PROSITE-ProRule" id="PRU01240"/>
    </source>
</evidence>